<evidence type="ECO:0000313" key="2">
    <source>
        <dbReference type="EMBL" id="CAK9165933.1"/>
    </source>
</evidence>
<protein>
    <submittedName>
        <fullName evidence="2">Uncharacterized protein</fullName>
    </submittedName>
</protein>
<dbReference type="EMBL" id="CAUOFW020004502">
    <property type="protein sequence ID" value="CAK9165933.1"/>
    <property type="molecule type" value="Genomic_DNA"/>
</dbReference>
<proteinExistence type="predicted"/>
<comment type="caution">
    <text evidence="2">The sequence shown here is derived from an EMBL/GenBank/DDBJ whole genome shotgun (WGS) entry which is preliminary data.</text>
</comment>
<keyword evidence="3" id="KW-1185">Reference proteome</keyword>
<dbReference type="SUPFAM" id="SSF47655">
    <property type="entry name" value="STAT"/>
    <property type="match status" value="1"/>
</dbReference>
<accession>A0ABC8T9F3</accession>
<feature type="non-terminal residue" evidence="2">
    <location>
        <position position="105"/>
    </location>
</feature>
<gene>
    <name evidence="2" type="ORF">ILEXP_LOCUS35130</name>
</gene>
<dbReference type="InterPro" id="IPR015988">
    <property type="entry name" value="STAT_TF_CC"/>
</dbReference>
<dbReference type="Proteomes" id="UP001642360">
    <property type="component" value="Unassembled WGS sequence"/>
</dbReference>
<evidence type="ECO:0000256" key="1">
    <source>
        <dbReference type="SAM" id="MobiDB-lite"/>
    </source>
</evidence>
<feature type="region of interest" description="Disordered" evidence="1">
    <location>
        <begin position="1"/>
        <end position="25"/>
    </location>
</feature>
<sequence>MLQNVRFNDEDEPEKMLGDSDAGGDDVDDLVVKVSISEDETKSFEDLQDAYNELYKECLKQGKKLLCLSMRLKTREEVKKSLHMDLFKSEAHIVGLEEKKSLHDK</sequence>
<name>A0ABC8T9F3_9AQUA</name>
<evidence type="ECO:0000313" key="3">
    <source>
        <dbReference type="Proteomes" id="UP001642360"/>
    </source>
</evidence>
<reference evidence="2 3" key="1">
    <citation type="submission" date="2024-02" db="EMBL/GenBank/DDBJ databases">
        <authorList>
            <person name="Vignale AGUSTIN F."/>
            <person name="Sosa J E."/>
            <person name="Modenutti C."/>
        </authorList>
    </citation>
    <scope>NUCLEOTIDE SEQUENCE [LARGE SCALE GENOMIC DNA]</scope>
</reference>
<dbReference type="AlphaFoldDB" id="A0ABC8T9F3"/>
<organism evidence="2 3">
    <name type="scientific">Ilex paraguariensis</name>
    <name type="common">yerba mate</name>
    <dbReference type="NCBI Taxonomy" id="185542"/>
    <lineage>
        <taxon>Eukaryota</taxon>
        <taxon>Viridiplantae</taxon>
        <taxon>Streptophyta</taxon>
        <taxon>Embryophyta</taxon>
        <taxon>Tracheophyta</taxon>
        <taxon>Spermatophyta</taxon>
        <taxon>Magnoliopsida</taxon>
        <taxon>eudicotyledons</taxon>
        <taxon>Gunneridae</taxon>
        <taxon>Pentapetalae</taxon>
        <taxon>asterids</taxon>
        <taxon>campanulids</taxon>
        <taxon>Aquifoliales</taxon>
        <taxon>Aquifoliaceae</taxon>
        <taxon>Ilex</taxon>
    </lineage>
</organism>